<feature type="compositionally biased region" description="Polar residues" evidence="4">
    <location>
        <begin position="199"/>
        <end position="212"/>
    </location>
</feature>
<comment type="subcellular location">
    <subcellularLocation>
        <location evidence="1">Nucleus</location>
    </subcellularLocation>
</comment>
<evidence type="ECO:0000256" key="2">
    <source>
        <dbReference type="ARBA" id="ARBA00023186"/>
    </source>
</evidence>
<reference evidence="7" key="1">
    <citation type="submission" date="2019-06" db="EMBL/GenBank/DDBJ databases">
        <authorList>
            <consortium name="Wellcome Sanger Institute Data Sharing"/>
        </authorList>
    </citation>
    <scope>NUCLEOTIDE SEQUENCE [LARGE SCALE GENOMIC DNA]</scope>
</reference>
<feature type="transmembrane region" description="Helical" evidence="5">
    <location>
        <begin position="60"/>
        <end position="80"/>
    </location>
</feature>
<evidence type="ECO:0000256" key="4">
    <source>
        <dbReference type="SAM" id="MobiDB-lite"/>
    </source>
</evidence>
<organism evidence="7 8">
    <name type="scientific">Myripristis murdjan</name>
    <name type="common">pinecone soldierfish</name>
    <dbReference type="NCBI Taxonomy" id="586833"/>
    <lineage>
        <taxon>Eukaryota</taxon>
        <taxon>Metazoa</taxon>
        <taxon>Chordata</taxon>
        <taxon>Craniata</taxon>
        <taxon>Vertebrata</taxon>
        <taxon>Euteleostomi</taxon>
        <taxon>Actinopterygii</taxon>
        <taxon>Neopterygii</taxon>
        <taxon>Teleostei</taxon>
        <taxon>Neoteleostei</taxon>
        <taxon>Acanthomorphata</taxon>
        <taxon>Holocentriformes</taxon>
        <taxon>Holocentridae</taxon>
        <taxon>Myripristis</taxon>
    </lineage>
</organism>
<dbReference type="PANTHER" id="PTHR15410">
    <property type="entry name" value="HIRA-INTERACTING PROTEIN 3"/>
    <property type="match status" value="1"/>
</dbReference>
<feature type="domain" description="Histone chaperone" evidence="6">
    <location>
        <begin position="360"/>
        <end position="398"/>
    </location>
</feature>
<feature type="region of interest" description="Disordered" evidence="4">
    <location>
        <begin position="110"/>
        <end position="245"/>
    </location>
</feature>
<protein>
    <submittedName>
        <fullName evidence="7">HIRA interacting protein 3</fullName>
    </submittedName>
</protein>
<dbReference type="Ensembl" id="ENSMMDT00005020697.1">
    <property type="protein sequence ID" value="ENSMMDP00005020221.1"/>
    <property type="gene ID" value="ENSMMDG00005009968.1"/>
</dbReference>
<keyword evidence="5" id="KW-0472">Membrane</keyword>
<dbReference type="Proteomes" id="UP000472263">
    <property type="component" value="Chromosome 8"/>
</dbReference>
<keyword evidence="8" id="KW-1185">Reference proteome</keyword>
<feature type="compositionally biased region" description="Acidic residues" evidence="4">
    <location>
        <begin position="147"/>
        <end position="162"/>
    </location>
</feature>
<proteinExistence type="predicted"/>
<keyword evidence="5" id="KW-1133">Transmembrane helix</keyword>
<name>A0A667YG63_9TELE</name>
<evidence type="ECO:0000256" key="1">
    <source>
        <dbReference type="ARBA" id="ARBA00004123"/>
    </source>
</evidence>
<dbReference type="AlphaFoldDB" id="A0A667YG63"/>
<evidence type="ECO:0000256" key="5">
    <source>
        <dbReference type="SAM" id="Phobius"/>
    </source>
</evidence>
<dbReference type="GeneTree" id="ENSGT00390000014062"/>
<evidence type="ECO:0000256" key="3">
    <source>
        <dbReference type="ARBA" id="ARBA00023242"/>
    </source>
</evidence>
<feature type="compositionally biased region" description="Basic and acidic residues" evidence="4">
    <location>
        <begin position="181"/>
        <end position="190"/>
    </location>
</feature>
<dbReference type="PANTHER" id="PTHR15410:SF2">
    <property type="entry name" value="HIRA-INTERACTING PROTEIN 3"/>
    <property type="match status" value="1"/>
</dbReference>
<sequence>KFSFIPTAISILNTLTLGILKQRYLASVDRDSLSPEAKKLMKKVLIEELMKMQVKRNDHVHLSVFVILWCLTFDLCSLYFSVNQCSWQIVFFTNTHMCFFGWYMTEEDEKQDHKTGSEENGDEEQINKVGDDEQKVRGSQENKNGDSEEENNSEDEKSEEEMKESKKSKKGKVFSDSSSDDDQKQSVEKTKKNRVKKGQNASKGEKTSSQQDGDAEVNTEGSSSESSEDDDEKGEGMFPLRVTSSGTQVMQTFKNELAKPRHRWHKWLSFGIPLFFPSQHICASILSVFSFWFIVQDDNKAVVRLKRYIYLCGVRRNFSKLLGGCRSVRAMVNTLKKELEDLGVQGAPSIKKCKEVRRLREEAKEIAELDVGNIISTQGRPKRRAALAWQGQRVPESSPYQRTLNSSCSDEDSHTGRGGRRAADWSNLQGIISDEDSD</sequence>
<dbReference type="InterPro" id="IPR019098">
    <property type="entry name" value="Histone_chaperone_domain_CHZ"/>
</dbReference>
<feature type="region of interest" description="Disordered" evidence="4">
    <location>
        <begin position="388"/>
        <end position="438"/>
    </location>
</feature>
<evidence type="ECO:0000313" key="8">
    <source>
        <dbReference type="Proteomes" id="UP000472263"/>
    </source>
</evidence>
<evidence type="ECO:0000313" key="7">
    <source>
        <dbReference type="Ensembl" id="ENSMMDP00005020221.1"/>
    </source>
</evidence>
<keyword evidence="2" id="KW-0143">Chaperone</keyword>
<dbReference type="SMART" id="SM01082">
    <property type="entry name" value="CHZ"/>
    <property type="match status" value="1"/>
</dbReference>
<keyword evidence="3" id="KW-0539">Nucleus</keyword>
<dbReference type="GO" id="GO:0005634">
    <property type="term" value="C:nucleus"/>
    <property type="evidence" value="ECO:0007669"/>
    <property type="project" value="UniProtKB-SubCell"/>
</dbReference>
<dbReference type="InterPro" id="IPR037647">
    <property type="entry name" value="HIRIP3"/>
</dbReference>
<evidence type="ECO:0000259" key="6">
    <source>
        <dbReference type="SMART" id="SM01082"/>
    </source>
</evidence>
<keyword evidence="5" id="KW-0812">Transmembrane</keyword>
<dbReference type="InParanoid" id="A0A667YG63"/>
<reference evidence="7" key="2">
    <citation type="submission" date="2025-08" db="UniProtKB">
        <authorList>
            <consortium name="Ensembl"/>
        </authorList>
    </citation>
    <scope>IDENTIFICATION</scope>
</reference>
<reference evidence="7" key="3">
    <citation type="submission" date="2025-09" db="UniProtKB">
        <authorList>
            <consortium name="Ensembl"/>
        </authorList>
    </citation>
    <scope>IDENTIFICATION</scope>
</reference>
<feature type="compositionally biased region" description="Basic and acidic residues" evidence="4">
    <location>
        <begin position="125"/>
        <end position="146"/>
    </location>
</feature>
<accession>A0A667YG63</accession>
<feature type="compositionally biased region" description="Polar residues" evidence="4">
    <location>
        <begin position="398"/>
        <end position="408"/>
    </location>
</feature>